<feature type="region of interest" description="Disordered" evidence="1">
    <location>
        <begin position="98"/>
        <end position="142"/>
    </location>
</feature>
<proteinExistence type="predicted"/>
<accession>A0AAV0AVZ5</accession>
<comment type="caution">
    <text evidence="2">The sequence shown here is derived from an EMBL/GenBank/DDBJ whole genome shotgun (WGS) entry which is preliminary data.</text>
</comment>
<gene>
    <name evidence="2" type="ORF">PPACK8108_LOCUS9167</name>
</gene>
<sequence length="269" mass="29342">MKMKMKMIKIASPNLINYQGNFDKGNKIPTQINPERLNQDPFFEGEPLPLDSNIKIGTPNVFTSNNLLLGSSEVQSSTIITQPIPNIHLSTITNLQKNTTTQNESTQISPSRAPNSISNESINNTPTSNSEPQSIANSSAPEMCNTIDNSEVANLQPLDEVVVSPPAPFFIQNGEIMNAFLANNCALSFSTWKKSLNSIIALIKNRKIDPCGEDLPTYLPSGVEIKSDYGTSISQWLNHLEDAVSLLAQFFLALGPPELKGASDFTDGF</sequence>
<evidence type="ECO:0000313" key="2">
    <source>
        <dbReference type="EMBL" id="CAH7674257.1"/>
    </source>
</evidence>
<organism evidence="2 3">
    <name type="scientific">Phakopsora pachyrhizi</name>
    <name type="common">Asian soybean rust disease fungus</name>
    <dbReference type="NCBI Taxonomy" id="170000"/>
    <lineage>
        <taxon>Eukaryota</taxon>
        <taxon>Fungi</taxon>
        <taxon>Dikarya</taxon>
        <taxon>Basidiomycota</taxon>
        <taxon>Pucciniomycotina</taxon>
        <taxon>Pucciniomycetes</taxon>
        <taxon>Pucciniales</taxon>
        <taxon>Phakopsoraceae</taxon>
        <taxon>Phakopsora</taxon>
    </lineage>
</organism>
<evidence type="ECO:0000256" key="1">
    <source>
        <dbReference type="SAM" id="MobiDB-lite"/>
    </source>
</evidence>
<protein>
    <submittedName>
        <fullName evidence="2">Uncharacterized protein</fullName>
    </submittedName>
</protein>
<reference evidence="2" key="1">
    <citation type="submission" date="2022-06" db="EMBL/GenBank/DDBJ databases">
        <authorList>
            <consortium name="SYNGENTA / RWTH Aachen University"/>
        </authorList>
    </citation>
    <scope>NUCLEOTIDE SEQUENCE</scope>
</reference>
<dbReference type="Proteomes" id="UP001153365">
    <property type="component" value="Unassembled WGS sequence"/>
</dbReference>
<dbReference type="EMBL" id="CALTRL010001960">
    <property type="protein sequence ID" value="CAH7674257.1"/>
    <property type="molecule type" value="Genomic_DNA"/>
</dbReference>
<dbReference type="AlphaFoldDB" id="A0AAV0AVZ5"/>
<name>A0AAV0AVZ5_PHAPC</name>
<keyword evidence="3" id="KW-1185">Reference proteome</keyword>
<evidence type="ECO:0000313" key="3">
    <source>
        <dbReference type="Proteomes" id="UP001153365"/>
    </source>
</evidence>